<evidence type="ECO:0000256" key="5">
    <source>
        <dbReference type="ARBA" id="ARBA00023167"/>
    </source>
</evidence>
<dbReference type="GO" id="GO:0008899">
    <property type="term" value="F:homoserine O-succinyltransferase activity"/>
    <property type="evidence" value="ECO:0007669"/>
    <property type="project" value="UniProtKB-UniRule"/>
</dbReference>
<accession>A0A174BL11</accession>
<dbReference type="InterPro" id="IPR005697">
    <property type="entry name" value="HST_MetA"/>
</dbReference>
<dbReference type="GeneID" id="92742068"/>
<comment type="function">
    <text evidence="8">Transfers an acetyl group from acetyl-CoA to L-homoserine, forming acetyl-L-homoserine.</text>
</comment>
<evidence type="ECO:0000256" key="9">
    <source>
        <dbReference type="PIRSR" id="PIRSR000450-1"/>
    </source>
</evidence>
<comment type="subcellular location">
    <subcellularLocation>
        <location evidence="1 8">Cytoplasm</location>
    </subcellularLocation>
</comment>
<dbReference type="Gene3D" id="3.40.50.880">
    <property type="match status" value="1"/>
</dbReference>
<evidence type="ECO:0000313" key="12">
    <source>
        <dbReference type="Proteomes" id="UP000095553"/>
    </source>
</evidence>
<feature type="binding site" evidence="8">
    <location>
        <position position="249"/>
    </location>
    <ligand>
        <name>substrate</name>
    </ligand>
</feature>
<sequence>MPIRIDNDLPAKAVLEEENVFVMDKERACTQDIRPLKIAILNLMPNKLDTELHLLRSLSNTPLQLDITFLQTESYVPTHVSESHMEKFYNYFSEIKDKRFDGLIITGAPVELKEFEEVDYWDEVVEIMEWSKTHVTSTLHICWAAQAGLYYHYGIKKHILNKKISGVYEHHPLHNKLPIIRGFDDKFYVPHSRNTGVDGEAIRKNKELTIVAESDETGPYIILNSTGSQVFVTGHPEYDVMSLHYEYVRDVKRGLNPDIPKNYYKDDDPTKKPVKSWRCHANAMYYNWLNYYVYQVTPYDLEKDK</sequence>
<comment type="caution">
    <text evidence="8">Lacks conserved residue(s) required for the propagation of feature annotation.</text>
</comment>
<dbReference type="Pfam" id="PF04204">
    <property type="entry name" value="HTS"/>
    <property type="match status" value="1"/>
</dbReference>
<feature type="active site" description="Proton acceptor" evidence="8">
    <location>
        <position position="235"/>
    </location>
</feature>
<evidence type="ECO:0000256" key="8">
    <source>
        <dbReference type="HAMAP-Rule" id="MF_00295"/>
    </source>
</evidence>
<comment type="catalytic activity">
    <reaction evidence="7 8">
        <text>L-homoserine + acetyl-CoA = O-acetyl-L-homoserine + CoA</text>
        <dbReference type="Rhea" id="RHEA:13701"/>
        <dbReference type="ChEBI" id="CHEBI:57287"/>
        <dbReference type="ChEBI" id="CHEBI:57288"/>
        <dbReference type="ChEBI" id="CHEBI:57476"/>
        <dbReference type="ChEBI" id="CHEBI:57716"/>
        <dbReference type="EC" id="2.3.1.31"/>
    </reaction>
</comment>
<dbReference type="AlphaFoldDB" id="A0A174BL11"/>
<gene>
    <name evidence="10" type="primary">metA</name>
    <name evidence="8" type="synonym">metAA</name>
    <name evidence="10" type="ORF">ERS852571_01253</name>
    <name evidence="11" type="ORF">RBI15_11720</name>
</gene>
<keyword evidence="3 8" id="KW-0028">Amino-acid biosynthesis</keyword>
<dbReference type="GO" id="GO:0019281">
    <property type="term" value="P:L-methionine biosynthetic process from homoserine via O-succinyl-L-homoserine and cystathionine"/>
    <property type="evidence" value="ECO:0007669"/>
    <property type="project" value="InterPro"/>
</dbReference>
<reference evidence="11" key="2">
    <citation type="submission" date="2023-08" db="EMBL/GenBank/DDBJ databases">
        <title>Complete Genome Sequences of butyrate producing Anaerostipes hadrus strains BA1 and GIF7 isolated from the terminal ileum of a healthy lean male.</title>
        <authorList>
            <person name="Low A."/>
            <person name="Sheludchenko M."/>
            <person name="Cheng H.E."/>
            <person name="Koh X.Q."/>
            <person name="Lee J."/>
        </authorList>
    </citation>
    <scope>NUCLEOTIDE SEQUENCE</scope>
    <source>
        <strain evidence="11">BA1</strain>
    </source>
</reference>
<feature type="binding site" evidence="8">
    <location>
        <position position="192"/>
    </location>
    <ligand>
        <name>substrate</name>
    </ligand>
</feature>
<feature type="active site" evidence="8">
    <location>
        <position position="237"/>
    </location>
</feature>
<protein>
    <recommendedName>
        <fullName evidence="8">Homoserine O-acetyltransferase</fullName>
        <shortName evidence="8">HAT</shortName>
        <ecNumber evidence="8">2.3.1.31</ecNumber>
    </recommendedName>
    <alternativeName>
        <fullName evidence="8">Homoserine transacetylase</fullName>
        <shortName evidence="8">HTA</shortName>
    </alternativeName>
</protein>
<evidence type="ECO:0000256" key="2">
    <source>
        <dbReference type="ARBA" id="ARBA00022490"/>
    </source>
</evidence>
<evidence type="ECO:0000256" key="4">
    <source>
        <dbReference type="ARBA" id="ARBA00022679"/>
    </source>
</evidence>
<dbReference type="FunFam" id="3.40.50.880:FF:000004">
    <property type="entry name" value="Homoserine O-succinyltransferase"/>
    <property type="match status" value="1"/>
</dbReference>
<dbReference type="PIRSF" id="PIRSF000450">
    <property type="entry name" value="H_ser_succinyltr"/>
    <property type="match status" value="1"/>
</dbReference>
<comment type="similarity">
    <text evidence="8">Belongs to the MetA family.</text>
</comment>
<dbReference type="GO" id="GO:0005737">
    <property type="term" value="C:cytoplasm"/>
    <property type="evidence" value="ECO:0007669"/>
    <property type="project" value="UniProtKB-SubCell"/>
</dbReference>
<comment type="pathway">
    <text evidence="8">Amino-acid biosynthesis; L-methionine biosynthesis via de novo pathway; O-acetyl-L-homoserine from L-homoserine: step 1/1.</text>
</comment>
<keyword evidence="5 8" id="KW-0486">Methionine biosynthesis</keyword>
<feature type="active site" description="Acyl-thioester intermediate" evidence="8 9">
    <location>
        <position position="142"/>
    </location>
</feature>
<dbReference type="GO" id="GO:0004414">
    <property type="term" value="F:homoserine O-acetyltransferase activity"/>
    <property type="evidence" value="ECO:0007669"/>
    <property type="project" value="UniProtKB-EC"/>
</dbReference>
<dbReference type="InterPro" id="IPR029062">
    <property type="entry name" value="Class_I_gatase-like"/>
</dbReference>
<proteinExistence type="inferred from homology"/>
<dbReference type="Proteomes" id="UP000095553">
    <property type="component" value="Unassembled WGS sequence"/>
</dbReference>
<dbReference type="EMBL" id="CP132968">
    <property type="protein sequence ID" value="WMD16034.1"/>
    <property type="molecule type" value="Genomic_DNA"/>
</dbReference>
<evidence type="ECO:0000256" key="3">
    <source>
        <dbReference type="ARBA" id="ARBA00022605"/>
    </source>
</evidence>
<dbReference type="PANTHER" id="PTHR20919:SF0">
    <property type="entry name" value="HOMOSERINE O-SUCCINYLTRANSFERASE"/>
    <property type="match status" value="1"/>
</dbReference>
<feature type="site" description="Important for substrate specificity" evidence="8">
    <location>
        <position position="192"/>
    </location>
</feature>
<evidence type="ECO:0000256" key="7">
    <source>
        <dbReference type="ARBA" id="ARBA00049043"/>
    </source>
</evidence>
<feature type="binding site" evidence="8">
    <location>
        <position position="163"/>
    </location>
    <ligand>
        <name>substrate</name>
    </ligand>
</feature>
<dbReference type="InterPro" id="IPR033752">
    <property type="entry name" value="MetA_family"/>
</dbReference>
<dbReference type="Proteomes" id="UP001243496">
    <property type="component" value="Chromosome"/>
</dbReference>
<evidence type="ECO:0000256" key="1">
    <source>
        <dbReference type="ARBA" id="ARBA00004496"/>
    </source>
</evidence>
<evidence type="ECO:0000313" key="10">
    <source>
        <dbReference type="EMBL" id="CUM89983.1"/>
    </source>
</evidence>
<dbReference type="PANTHER" id="PTHR20919">
    <property type="entry name" value="HOMOSERINE O-SUCCINYLTRANSFERASE"/>
    <property type="match status" value="1"/>
</dbReference>
<keyword evidence="6 8" id="KW-0012">Acyltransferase</keyword>
<evidence type="ECO:0000313" key="11">
    <source>
        <dbReference type="EMBL" id="WMD16034.1"/>
    </source>
</evidence>
<keyword evidence="4 8" id="KW-0808">Transferase</keyword>
<reference evidence="10 12" key="1">
    <citation type="submission" date="2015-09" db="EMBL/GenBank/DDBJ databases">
        <authorList>
            <consortium name="Pathogen Informatics"/>
        </authorList>
    </citation>
    <scope>NUCLEOTIDE SEQUENCE [LARGE SCALE GENOMIC DNA]</scope>
    <source>
        <strain evidence="10 12">2789STDY5834959</strain>
    </source>
</reference>
<feature type="site" description="Important for acyl-CoA specificity" evidence="8">
    <location>
        <position position="111"/>
    </location>
</feature>
<dbReference type="EC" id="2.3.1.31" evidence="8"/>
<keyword evidence="2 8" id="KW-0963">Cytoplasm</keyword>
<dbReference type="SUPFAM" id="SSF52317">
    <property type="entry name" value="Class I glutamine amidotransferase-like"/>
    <property type="match status" value="1"/>
</dbReference>
<organism evidence="10 12">
    <name type="scientific">Anaerostipes hadrus</name>
    <dbReference type="NCBI Taxonomy" id="649756"/>
    <lineage>
        <taxon>Bacteria</taxon>
        <taxon>Bacillati</taxon>
        <taxon>Bacillota</taxon>
        <taxon>Clostridia</taxon>
        <taxon>Lachnospirales</taxon>
        <taxon>Lachnospiraceae</taxon>
        <taxon>Anaerostipes</taxon>
    </lineage>
</organism>
<evidence type="ECO:0000256" key="6">
    <source>
        <dbReference type="ARBA" id="ARBA00023315"/>
    </source>
</evidence>
<name>A0A174BL11_ANAHA</name>
<dbReference type="UniPathway" id="UPA00051">
    <property type="reaction ID" value="UER00074"/>
</dbReference>
<dbReference type="HAMAP" id="MF_00295">
    <property type="entry name" value="MetA_acyltransf"/>
    <property type="match status" value="1"/>
</dbReference>
<dbReference type="RefSeq" id="WP_009203593.1">
    <property type="nucleotide sequence ID" value="NZ_CACRSX010000053.1"/>
</dbReference>
<dbReference type="CDD" id="cd03131">
    <property type="entry name" value="GATase1_HTS"/>
    <property type="match status" value="1"/>
</dbReference>
<dbReference type="EMBL" id="CYXY01000006">
    <property type="protein sequence ID" value="CUM89983.1"/>
    <property type="molecule type" value="Genomic_DNA"/>
</dbReference>
<dbReference type="NCBIfam" id="TIGR01001">
    <property type="entry name" value="metA"/>
    <property type="match status" value="1"/>
</dbReference>